<evidence type="ECO:0000313" key="1">
    <source>
        <dbReference type="EMBL" id="KAB7496432.1"/>
    </source>
</evidence>
<sequence>MSDLMSDLHLAKTPTLPMSAAFFLSVYADDAFTSAIGGQFLLPVRPPFRQYQQNFINRVSPFVPTAFQQTNTPMFIIPGGFSSSGFGVTPPLSVHSQYAFAGNIPLRIPPSAIHIPLNPLFPLLMAPTPGVPEGSFGSQGLKLRKFTPKFKMLYTSFLGHLNELLKRYIEQTHLTPMRNLHQNEKAIDNNKKKRTNI</sequence>
<name>A0A5N5SR75_9CRUS</name>
<gene>
    <name evidence="1" type="ORF">Anas_07948</name>
</gene>
<proteinExistence type="predicted"/>
<keyword evidence="2" id="KW-1185">Reference proteome</keyword>
<reference evidence="1 2" key="1">
    <citation type="journal article" date="2019" name="PLoS Biol.">
        <title>Sex chromosomes control vertical transmission of feminizing Wolbachia symbionts in an isopod.</title>
        <authorList>
            <person name="Becking T."/>
            <person name="Chebbi M.A."/>
            <person name="Giraud I."/>
            <person name="Moumen B."/>
            <person name="Laverre T."/>
            <person name="Caubet Y."/>
            <person name="Peccoud J."/>
            <person name="Gilbert C."/>
            <person name="Cordaux R."/>
        </authorList>
    </citation>
    <scope>NUCLEOTIDE SEQUENCE [LARGE SCALE GENOMIC DNA]</scope>
    <source>
        <strain evidence="1">ANa2</strain>
        <tissue evidence="1">Whole body excluding digestive tract and cuticle</tissue>
    </source>
</reference>
<dbReference type="Proteomes" id="UP000326759">
    <property type="component" value="Unassembled WGS sequence"/>
</dbReference>
<organism evidence="1 2">
    <name type="scientific">Armadillidium nasatum</name>
    <dbReference type="NCBI Taxonomy" id="96803"/>
    <lineage>
        <taxon>Eukaryota</taxon>
        <taxon>Metazoa</taxon>
        <taxon>Ecdysozoa</taxon>
        <taxon>Arthropoda</taxon>
        <taxon>Crustacea</taxon>
        <taxon>Multicrustacea</taxon>
        <taxon>Malacostraca</taxon>
        <taxon>Eumalacostraca</taxon>
        <taxon>Peracarida</taxon>
        <taxon>Isopoda</taxon>
        <taxon>Oniscidea</taxon>
        <taxon>Crinocheta</taxon>
        <taxon>Armadillidiidae</taxon>
        <taxon>Armadillidium</taxon>
    </lineage>
</organism>
<evidence type="ECO:0000313" key="2">
    <source>
        <dbReference type="Proteomes" id="UP000326759"/>
    </source>
</evidence>
<protein>
    <submittedName>
        <fullName evidence="1">Uncharacterized protein</fullName>
    </submittedName>
</protein>
<comment type="caution">
    <text evidence="1">The sequence shown here is derived from an EMBL/GenBank/DDBJ whole genome shotgun (WGS) entry which is preliminary data.</text>
</comment>
<dbReference type="AlphaFoldDB" id="A0A5N5SR75"/>
<dbReference type="EMBL" id="SEYY01021361">
    <property type="protein sequence ID" value="KAB7496432.1"/>
    <property type="molecule type" value="Genomic_DNA"/>
</dbReference>
<accession>A0A5N5SR75</accession>